<dbReference type="Proteomes" id="UP001430953">
    <property type="component" value="Unassembled WGS sequence"/>
</dbReference>
<organism evidence="1 2">
    <name type="scientific">Cardiocondyla obscurior</name>
    <dbReference type="NCBI Taxonomy" id="286306"/>
    <lineage>
        <taxon>Eukaryota</taxon>
        <taxon>Metazoa</taxon>
        <taxon>Ecdysozoa</taxon>
        <taxon>Arthropoda</taxon>
        <taxon>Hexapoda</taxon>
        <taxon>Insecta</taxon>
        <taxon>Pterygota</taxon>
        <taxon>Neoptera</taxon>
        <taxon>Endopterygota</taxon>
        <taxon>Hymenoptera</taxon>
        <taxon>Apocrita</taxon>
        <taxon>Aculeata</taxon>
        <taxon>Formicoidea</taxon>
        <taxon>Formicidae</taxon>
        <taxon>Myrmicinae</taxon>
        <taxon>Cardiocondyla</taxon>
    </lineage>
</organism>
<keyword evidence="2" id="KW-1185">Reference proteome</keyword>
<dbReference type="AlphaFoldDB" id="A0AAW2FD98"/>
<reference evidence="1 2" key="1">
    <citation type="submission" date="2023-03" db="EMBL/GenBank/DDBJ databases">
        <title>High recombination rates correlate with genetic variation in Cardiocondyla obscurior ants.</title>
        <authorList>
            <person name="Errbii M."/>
        </authorList>
    </citation>
    <scope>NUCLEOTIDE SEQUENCE [LARGE SCALE GENOMIC DNA]</scope>
    <source>
        <strain evidence="1">Alpha-2009</strain>
        <tissue evidence="1">Whole body</tissue>
    </source>
</reference>
<sequence length="168" mass="19457">MFLDFICRIANLRYLSSFAASRPAIDPRSTRSTSGKTASLLPFAPPYHRSGTLFSVFRPADILPISRLHFYSPPSTRGRIPRRQRRFFISYEFPIDRKKTTFIDSRNLKAKHFFFFFFKIKSDFILCTITTFNSMSNGIIVLISDNTLLHLIHSPDILIFQLTNPATR</sequence>
<accession>A0AAW2FD98</accession>
<proteinExistence type="predicted"/>
<gene>
    <name evidence="1" type="ORF">PUN28_012029</name>
</gene>
<name>A0AAW2FD98_9HYME</name>
<evidence type="ECO:0000313" key="1">
    <source>
        <dbReference type="EMBL" id="KAL0112396.1"/>
    </source>
</evidence>
<protein>
    <submittedName>
        <fullName evidence="1">Uncharacterized protein</fullName>
    </submittedName>
</protein>
<comment type="caution">
    <text evidence="1">The sequence shown here is derived from an EMBL/GenBank/DDBJ whole genome shotgun (WGS) entry which is preliminary data.</text>
</comment>
<dbReference type="EMBL" id="JADYXP020000012">
    <property type="protein sequence ID" value="KAL0112396.1"/>
    <property type="molecule type" value="Genomic_DNA"/>
</dbReference>
<evidence type="ECO:0000313" key="2">
    <source>
        <dbReference type="Proteomes" id="UP001430953"/>
    </source>
</evidence>